<dbReference type="CDD" id="cd17574">
    <property type="entry name" value="REC_OmpR"/>
    <property type="match status" value="1"/>
</dbReference>
<dbReference type="AlphaFoldDB" id="A0AAD2DGB5"/>
<keyword evidence="6" id="KW-0804">Transcription</keyword>
<organism evidence="12 13">
    <name type="scientific">Clostridium neonatale</name>
    <dbReference type="NCBI Taxonomy" id="137838"/>
    <lineage>
        <taxon>Bacteria</taxon>
        <taxon>Bacillati</taxon>
        <taxon>Bacillota</taxon>
        <taxon>Clostridia</taxon>
        <taxon>Eubacteriales</taxon>
        <taxon>Clostridiaceae</taxon>
        <taxon>Clostridium</taxon>
    </lineage>
</organism>
<dbReference type="GO" id="GO:0000156">
    <property type="term" value="F:phosphorelay response regulator activity"/>
    <property type="evidence" value="ECO:0007669"/>
    <property type="project" value="TreeGrafter"/>
</dbReference>
<gene>
    <name evidence="12" type="ORF">CNEO2_40099</name>
</gene>
<evidence type="ECO:0000259" key="10">
    <source>
        <dbReference type="PROSITE" id="PS50110"/>
    </source>
</evidence>
<dbReference type="GO" id="GO:0000976">
    <property type="term" value="F:transcription cis-regulatory region binding"/>
    <property type="evidence" value="ECO:0007669"/>
    <property type="project" value="TreeGrafter"/>
</dbReference>
<reference evidence="12" key="1">
    <citation type="submission" date="2022-10" db="EMBL/GenBank/DDBJ databases">
        <authorList>
            <person name="Aires J."/>
            <person name="Mesa V."/>
        </authorList>
    </citation>
    <scope>NUCLEOTIDE SEQUENCE</scope>
    <source>
        <strain evidence="12">Clostridium neonatale JD116</strain>
    </source>
</reference>
<keyword evidence="4" id="KW-0805">Transcription regulation</keyword>
<dbReference type="GO" id="GO:0005829">
    <property type="term" value="C:cytosol"/>
    <property type="evidence" value="ECO:0007669"/>
    <property type="project" value="TreeGrafter"/>
</dbReference>
<dbReference type="Gene3D" id="1.10.10.10">
    <property type="entry name" value="Winged helix-like DNA-binding domain superfamily/Winged helix DNA-binding domain"/>
    <property type="match status" value="1"/>
</dbReference>
<evidence type="ECO:0000256" key="3">
    <source>
        <dbReference type="ARBA" id="ARBA00023012"/>
    </source>
</evidence>
<dbReference type="InterPro" id="IPR001789">
    <property type="entry name" value="Sig_transdc_resp-reg_receiver"/>
</dbReference>
<evidence type="ECO:0000256" key="5">
    <source>
        <dbReference type="ARBA" id="ARBA00023125"/>
    </source>
</evidence>
<dbReference type="Pfam" id="PF00072">
    <property type="entry name" value="Response_reg"/>
    <property type="match status" value="1"/>
</dbReference>
<dbReference type="SMART" id="SM00448">
    <property type="entry name" value="REC"/>
    <property type="match status" value="1"/>
</dbReference>
<evidence type="ECO:0000313" key="13">
    <source>
        <dbReference type="Proteomes" id="UP001189143"/>
    </source>
</evidence>
<dbReference type="GO" id="GO:0006355">
    <property type="term" value="P:regulation of DNA-templated transcription"/>
    <property type="evidence" value="ECO:0007669"/>
    <property type="project" value="InterPro"/>
</dbReference>
<keyword evidence="2 8" id="KW-0597">Phosphoprotein</keyword>
<evidence type="ECO:0000256" key="8">
    <source>
        <dbReference type="PROSITE-ProRule" id="PRU00169"/>
    </source>
</evidence>
<evidence type="ECO:0000256" key="7">
    <source>
        <dbReference type="ARBA" id="ARBA00024867"/>
    </source>
</evidence>
<dbReference type="Gene3D" id="3.40.50.2300">
    <property type="match status" value="1"/>
</dbReference>
<dbReference type="InterPro" id="IPR036388">
    <property type="entry name" value="WH-like_DNA-bd_sf"/>
</dbReference>
<dbReference type="FunFam" id="1.10.10.10:FF:000018">
    <property type="entry name" value="DNA-binding response regulator ResD"/>
    <property type="match status" value="1"/>
</dbReference>
<dbReference type="InterPro" id="IPR016032">
    <property type="entry name" value="Sig_transdc_resp-reg_C-effctor"/>
</dbReference>
<dbReference type="GO" id="GO:0032993">
    <property type="term" value="C:protein-DNA complex"/>
    <property type="evidence" value="ECO:0007669"/>
    <property type="project" value="TreeGrafter"/>
</dbReference>
<dbReference type="EMBL" id="CAMTCP010000248">
    <property type="protein sequence ID" value="CAI3642630.1"/>
    <property type="molecule type" value="Genomic_DNA"/>
</dbReference>
<evidence type="ECO:0000313" key="12">
    <source>
        <dbReference type="EMBL" id="CAI3642630.1"/>
    </source>
</evidence>
<evidence type="ECO:0000259" key="11">
    <source>
        <dbReference type="PROSITE" id="PS51755"/>
    </source>
</evidence>
<dbReference type="SUPFAM" id="SSF52172">
    <property type="entry name" value="CheY-like"/>
    <property type="match status" value="1"/>
</dbReference>
<keyword evidence="5 9" id="KW-0238">DNA-binding</keyword>
<protein>
    <recommendedName>
        <fullName evidence="1">Stage 0 sporulation protein A homolog</fullName>
    </recommendedName>
</protein>
<dbReference type="InterPro" id="IPR039420">
    <property type="entry name" value="WalR-like"/>
</dbReference>
<dbReference type="Proteomes" id="UP001189143">
    <property type="component" value="Unassembled WGS sequence"/>
</dbReference>
<evidence type="ECO:0000256" key="4">
    <source>
        <dbReference type="ARBA" id="ARBA00023015"/>
    </source>
</evidence>
<dbReference type="CDD" id="cd00383">
    <property type="entry name" value="trans_reg_C"/>
    <property type="match status" value="1"/>
</dbReference>
<comment type="function">
    <text evidence="7">May play the central regulatory role in sporulation. It may be an element of the effector pathway responsible for the activation of sporulation genes in response to nutritional stress. Spo0A may act in concert with spo0H (a sigma factor) to control the expression of some genes that are critical to the sporulation process.</text>
</comment>
<evidence type="ECO:0000256" key="2">
    <source>
        <dbReference type="ARBA" id="ARBA00022553"/>
    </source>
</evidence>
<dbReference type="PROSITE" id="PS51755">
    <property type="entry name" value="OMPR_PHOB"/>
    <property type="match status" value="1"/>
</dbReference>
<sequence>MAVEKLKKILIIEDDKSIAELEQDYLEINNFGTEIAATGYQGLELALNKDFDLILLDVMLPGKDGFEICREVRKYKEIPIIMVTAKEDDIYKIKGLGIGADDYIVKPFSPSELVARVTAHIKRYERLTNIDKRSREKDNIIDLGRLKLMCDARRVYVGDNEIRLANKEFELLQFLAMNPNIVFSKDKLLDRIWGEESLGDTSTVTVHINRIREKIEIDSSDPQYIETIWGAGYRFNI</sequence>
<feature type="domain" description="OmpR/PhoB-type" evidence="11">
    <location>
        <begin position="138"/>
        <end position="237"/>
    </location>
</feature>
<dbReference type="PANTHER" id="PTHR48111:SF26">
    <property type="entry name" value="STAGE 0 SPORULATION PROTEIN A HOMOLOG"/>
    <property type="match status" value="1"/>
</dbReference>
<dbReference type="SUPFAM" id="SSF46894">
    <property type="entry name" value="C-terminal effector domain of the bipartite response regulators"/>
    <property type="match status" value="1"/>
</dbReference>
<dbReference type="InterPro" id="IPR001867">
    <property type="entry name" value="OmpR/PhoB-type_DNA-bd"/>
</dbReference>
<keyword evidence="3" id="KW-0902">Two-component regulatory system</keyword>
<dbReference type="Gene3D" id="6.10.250.690">
    <property type="match status" value="1"/>
</dbReference>
<feature type="modified residue" description="4-aspartylphosphate" evidence="8">
    <location>
        <position position="57"/>
    </location>
</feature>
<evidence type="ECO:0000256" key="6">
    <source>
        <dbReference type="ARBA" id="ARBA00023163"/>
    </source>
</evidence>
<dbReference type="PROSITE" id="PS50110">
    <property type="entry name" value="RESPONSE_REGULATORY"/>
    <property type="match status" value="1"/>
</dbReference>
<dbReference type="InterPro" id="IPR011006">
    <property type="entry name" value="CheY-like_superfamily"/>
</dbReference>
<dbReference type="FunFam" id="3.40.50.2300:FF:000001">
    <property type="entry name" value="DNA-binding response regulator PhoB"/>
    <property type="match status" value="1"/>
</dbReference>
<evidence type="ECO:0000256" key="9">
    <source>
        <dbReference type="PROSITE-ProRule" id="PRU01091"/>
    </source>
</evidence>
<comment type="caution">
    <text evidence="12">The sequence shown here is derived from an EMBL/GenBank/DDBJ whole genome shotgun (WGS) entry which is preliminary data.</text>
</comment>
<proteinExistence type="predicted"/>
<feature type="domain" description="Response regulatory" evidence="10">
    <location>
        <begin position="8"/>
        <end position="121"/>
    </location>
</feature>
<feature type="DNA-binding region" description="OmpR/PhoB-type" evidence="9">
    <location>
        <begin position="138"/>
        <end position="237"/>
    </location>
</feature>
<accession>A0AAD2DGB5</accession>
<dbReference type="SMART" id="SM00862">
    <property type="entry name" value="Trans_reg_C"/>
    <property type="match status" value="1"/>
</dbReference>
<dbReference type="Pfam" id="PF00486">
    <property type="entry name" value="Trans_reg_C"/>
    <property type="match status" value="1"/>
</dbReference>
<evidence type="ECO:0000256" key="1">
    <source>
        <dbReference type="ARBA" id="ARBA00018672"/>
    </source>
</evidence>
<dbReference type="PANTHER" id="PTHR48111">
    <property type="entry name" value="REGULATOR OF RPOS"/>
    <property type="match status" value="1"/>
</dbReference>
<name>A0AAD2DGB5_9CLOT</name>